<dbReference type="CDD" id="cd00082">
    <property type="entry name" value="HisKA"/>
    <property type="match status" value="1"/>
</dbReference>
<feature type="coiled-coil region" evidence="5">
    <location>
        <begin position="477"/>
        <end position="535"/>
    </location>
</feature>
<dbReference type="EMBL" id="JAERQG010000002">
    <property type="protein sequence ID" value="MBL0765874.1"/>
    <property type="molecule type" value="Genomic_DNA"/>
</dbReference>
<evidence type="ECO:0000256" key="1">
    <source>
        <dbReference type="ARBA" id="ARBA00000085"/>
    </source>
</evidence>
<gene>
    <name evidence="8" type="ORF">JKP34_11470</name>
</gene>
<dbReference type="InterPro" id="IPR019734">
    <property type="entry name" value="TPR_rpt"/>
</dbReference>
<dbReference type="CDD" id="cd00075">
    <property type="entry name" value="HATPase"/>
    <property type="match status" value="1"/>
</dbReference>
<dbReference type="SMART" id="SM00388">
    <property type="entry name" value="HisKA"/>
    <property type="match status" value="1"/>
</dbReference>
<dbReference type="PROSITE" id="PS50005">
    <property type="entry name" value="TPR"/>
    <property type="match status" value="4"/>
</dbReference>
<dbReference type="PRINTS" id="PR00344">
    <property type="entry name" value="BCTRLSENSOR"/>
</dbReference>
<dbReference type="Gene3D" id="3.30.565.10">
    <property type="entry name" value="Histidine kinase-like ATPase, C-terminal domain"/>
    <property type="match status" value="1"/>
</dbReference>
<dbReference type="SUPFAM" id="SSF48452">
    <property type="entry name" value="TPR-like"/>
    <property type="match status" value="3"/>
</dbReference>
<evidence type="ECO:0000313" key="8">
    <source>
        <dbReference type="EMBL" id="MBL0765874.1"/>
    </source>
</evidence>
<dbReference type="Pfam" id="PF13424">
    <property type="entry name" value="TPR_12"/>
    <property type="match status" value="2"/>
</dbReference>
<dbReference type="InterPro" id="IPR036097">
    <property type="entry name" value="HisK_dim/P_sf"/>
</dbReference>
<sequence>MRYSKLIITGLFFFNFNTADLSGQNQQLYQLDSLKAELRNNKITDTVRAELLLDIAFVYRNVSIDSAKHYAQQSLSYSKSIDYLKGQVQAIRNIGLSYLREGNYDTAIVLANRAAITAKKNNLSTNLADAYNTLGIAHYRKSNYDSARFYYEESAKLFRNINGREADVAGAYLNIGSIYESQGNYIDALKNFQESLLVFEQQDHKMGIASASYNLANLFKKQGDIKKALQYMERTVAIDSLTGNKQGYAESLGQLAGLYLENSDTAEAIYKYKSSINLSNQVGSKCRAINQIRNLGEIYLLQERLDSAYQYLNKAVETAESCKTLGLIVSSYIQFSKYLIKTIQRNRAVEMLEKAHLIANKEGYKSQQEQASNLLYELYKKLGEREKALYYLEIADQLEDELFNAENTRKIAQLEAEYLIEKERQKFQHDQELRDITYNESLAEEKRRNLLFIIVAIALLLIMLVLLRLYYIRTKYNKLLNKQNEEITLQNAQINEQIEEISHQSELLQNRANLLEEQSNQLNLANKDLKQINEEKNTIIGIVAHDLKSPINQIQGLLELMRLESDSEALLNQYLSKIEDSAKRSIEMIDRILDISAAENKEIKVKLQPIDLKSFTAKLVNGFDTKASKKAIQIDFEARQTAQIQTDPLLLTEIIENLLSNALKYSPMESRIRVVLDSTKLHHQIHVSDDGPGISKEEQRNMFDSYTQLSAKPTADEKSTGLGLSIVKRYLNVLNYDIECISDGKSGTTFIIKIPIQ</sequence>
<evidence type="ECO:0000256" key="2">
    <source>
        <dbReference type="ARBA" id="ARBA00012438"/>
    </source>
</evidence>
<feature type="repeat" description="TPR" evidence="4">
    <location>
        <begin position="209"/>
        <end position="242"/>
    </location>
</feature>
<protein>
    <recommendedName>
        <fullName evidence="2">histidine kinase</fullName>
        <ecNumber evidence="2">2.7.13.3</ecNumber>
    </recommendedName>
</protein>
<keyword evidence="6" id="KW-0472">Membrane</keyword>
<dbReference type="InterPro" id="IPR006597">
    <property type="entry name" value="Sel1-like"/>
</dbReference>
<dbReference type="AlphaFoldDB" id="A0A937DKC5"/>
<dbReference type="InterPro" id="IPR004358">
    <property type="entry name" value="Sig_transdc_His_kin-like_C"/>
</dbReference>
<feature type="repeat" description="TPR" evidence="4">
    <location>
        <begin position="169"/>
        <end position="202"/>
    </location>
</feature>
<evidence type="ECO:0000259" key="7">
    <source>
        <dbReference type="PROSITE" id="PS50109"/>
    </source>
</evidence>
<dbReference type="PANTHER" id="PTHR43547">
    <property type="entry name" value="TWO-COMPONENT HISTIDINE KINASE"/>
    <property type="match status" value="1"/>
</dbReference>
<dbReference type="SMART" id="SM00028">
    <property type="entry name" value="TPR"/>
    <property type="match status" value="6"/>
</dbReference>
<feature type="repeat" description="TPR" evidence="4">
    <location>
        <begin position="128"/>
        <end position="161"/>
    </location>
</feature>
<dbReference type="InterPro" id="IPR003661">
    <property type="entry name" value="HisK_dim/P_dom"/>
</dbReference>
<dbReference type="InterPro" id="IPR003594">
    <property type="entry name" value="HATPase_dom"/>
</dbReference>
<feature type="domain" description="Histidine kinase" evidence="7">
    <location>
        <begin position="542"/>
        <end position="757"/>
    </location>
</feature>
<dbReference type="InterPro" id="IPR036890">
    <property type="entry name" value="HATPase_C_sf"/>
</dbReference>
<evidence type="ECO:0000256" key="5">
    <source>
        <dbReference type="SAM" id="Coils"/>
    </source>
</evidence>
<dbReference type="Gene3D" id="1.10.287.130">
    <property type="match status" value="1"/>
</dbReference>
<dbReference type="InterPro" id="IPR011990">
    <property type="entry name" value="TPR-like_helical_dom_sf"/>
</dbReference>
<organism evidence="8 9">
    <name type="scientific">Marivirga atlantica</name>
    <dbReference type="NCBI Taxonomy" id="1548457"/>
    <lineage>
        <taxon>Bacteria</taxon>
        <taxon>Pseudomonadati</taxon>
        <taxon>Bacteroidota</taxon>
        <taxon>Cytophagia</taxon>
        <taxon>Cytophagales</taxon>
        <taxon>Marivirgaceae</taxon>
        <taxon>Marivirga</taxon>
    </lineage>
</organism>
<feature type="repeat" description="TPR" evidence="4">
    <location>
        <begin position="289"/>
        <end position="322"/>
    </location>
</feature>
<dbReference type="Pfam" id="PF13181">
    <property type="entry name" value="TPR_8"/>
    <property type="match status" value="1"/>
</dbReference>
<dbReference type="Gene3D" id="1.25.40.10">
    <property type="entry name" value="Tetratricopeptide repeat domain"/>
    <property type="match status" value="3"/>
</dbReference>
<evidence type="ECO:0000313" key="9">
    <source>
        <dbReference type="Proteomes" id="UP000642920"/>
    </source>
</evidence>
<dbReference type="SMART" id="SM00671">
    <property type="entry name" value="SEL1"/>
    <property type="match status" value="3"/>
</dbReference>
<evidence type="ECO:0000256" key="6">
    <source>
        <dbReference type="SAM" id="Phobius"/>
    </source>
</evidence>
<dbReference type="EC" id="2.7.13.3" evidence="2"/>
<dbReference type="Pfam" id="PF02518">
    <property type="entry name" value="HATPase_c"/>
    <property type="match status" value="1"/>
</dbReference>
<dbReference type="PANTHER" id="PTHR43547:SF2">
    <property type="entry name" value="HYBRID SIGNAL TRANSDUCTION HISTIDINE KINASE C"/>
    <property type="match status" value="1"/>
</dbReference>
<keyword evidence="3" id="KW-0597">Phosphoprotein</keyword>
<dbReference type="SUPFAM" id="SSF47384">
    <property type="entry name" value="Homodimeric domain of signal transducing histidine kinase"/>
    <property type="match status" value="1"/>
</dbReference>
<keyword evidence="6" id="KW-1133">Transmembrane helix</keyword>
<keyword evidence="9" id="KW-1185">Reference proteome</keyword>
<dbReference type="Pfam" id="PF00512">
    <property type="entry name" value="HisKA"/>
    <property type="match status" value="1"/>
</dbReference>
<keyword evidence="4" id="KW-0802">TPR repeat</keyword>
<dbReference type="SUPFAM" id="SSF55874">
    <property type="entry name" value="ATPase domain of HSP90 chaperone/DNA topoisomerase II/histidine kinase"/>
    <property type="match status" value="1"/>
</dbReference>
<name>A0A937DKC5_9BACT</name>
<comment type="caution">
    <text evidence="8">The sequence shown here is derived from an EMBL/GenBank/DDBJ whole genome shotgun (WGS) entry which is preliminary data.</text>
</comment>
<dbReference type="InterPro" id="IPR005467">
    <property type="entry name" value="His_kinase_dom"/>
</dbReference>
<dbReference type="GO" id="GO:0000155">
    <property type="term" value="F:phosphorelay sensor kinase activity"/>
    <property type="evidence" value="ECO:0007669"/>
    <property type="project" value="InterPro"/>
</dbReference>
<proteinExistence type="predicted"/>
<dbReference type="SMART" id="SM00387">
    <property type="entry name" value="HATPase_c"/>
    <property type="match status" value="1"/>
</dbReference>
<dbReference type="Proteomes" id="UP000642920">
    <property type="component" value="Unassembled WGS sequence"/>
</dbReference>
<dbReference type="RefSeq" id="WP_201921305.1">
    <property type="nucleotide sequence ID" value="NZ_JAERQG010000002.1"/>
</dbReference>
<reference evidence="8" key="1">
    <citation type="submission" date="2021-01" db="EMBL/GenBank/DDBJ databases">
        <title>Marivirga sp. nov., isolated from intertidal surface sediments.</title>
        <authorList>
            <person name="Zhang M."/>
        </authorList>
    </citation>
    <scope>NUCLEOTIDE SEQUENCE</scope>
    <source>
        <strain evidence="8">SM1354</strain>
    </source>
</reference>
<comment type="catalytic activity">
    <reaction evidence="1">
        <text>ATP + protein L-histidine = ADP + protein N-phospho-L-histidine.</text>
        <dbReference type="EC" id="2.7.13.3"/>
    </reaction>
</comment>
<keyword evidence="6" id="KW-0812">Transmembrane</keyword>
<accession>A0A937DKC5</accession>
<keyword evidence="5" id="KW-0175">Coiled coil</keyword>
<evidence type="ECO:0000256" key="4">
    <source>
        <dbReference type="PROSITE-ProRule" id="PRU00339"/>
    </source>
</evidence>
<feature type="transmembrane region" description="Helical" evidence="6">
    <location>
        <begin position="450"/>
        <end position="471"/>
    </location>
</feature>
<dbReference type="PROSITE" id="PS50109">
    <property type="entry name" value="HIS_KIN"/>
    <property type="match status" value="1"/>
</dbReference>
<evidence type="ECO:0000256" key="3">
    <source>
        <dbReference type="ARBA" id="ARBA00022553"/>
    </source>
</evidence>